<evidence type="ECO:0000256" key="2">
    <source>
        <dbReference type="SAM" id="SignalP"/>
    </source>
</evidence>
<accession>A0A8I7B4H2</accession>
<keyword evidence="2" id="KW-0732">Signal</keyword>
<dbReference type="AlphaFoldDB" id="A0A8I7B4H2"/>
<feature type="region of interest" description="Disordered" evidence="1">
    <location>
        <begin position="56"/>
        <end position="86"/>
    </location>
</feature>
<reference evidence="3" key="3">
    <citation type="submission" date="2022-01" db="UniProtKB">
        <authorList>
            <consortium name="EnsemblPlants"/>
        </authorList>
    </citation>
    <scope>IDENTIFICATION</scope>
    <source>
        <strain evidence="3">subsp. vulgare</strain>
    </source>
</reference>
<proteinExistence type="predicted"/>
<dbReference type="Gramene" id="HORVU.MOREX.r3.3HG0219880.1">
    <property type="protein sequence ID" value="HORVU.MOREX.r3.3HG0219880.1"/>
    <property type="gene ID" value="HORVU.MOREX.r3.3HG0219880"/>
</dbReference>
<reference evidence="4" key="1">
    <citation type="journal article" date="2012" name="Nature">
        <title>A physical, genetic and functional sequence assembly of the barley genome.</title>
        <authorList>
            <consortium name="The International Barley Genome Sequencing Consortium"/>
            <person name="Mayer K.F."/>
            <person name="Waugh R."/>
            <person name="Brown J.W."/>
            <person name="Schulman A."/>
            <person name="Langridge P."/>
            <person name="Platzer M."/>
            <person name="Fincher G.B."/>
            <person name="Muehlbauer G.J."/>
            <person name="Sato K."/>
            <person name="Close T.J."/>
            <person name="Wise R.P."/>
            <person name="Stein N."/>
        </authorList>
    </citation>
    <scope>NUCLEOTIDE SEQUENCE [LARGE SCALE GENOMIC DNA]</scope>
    <source>
        <strain evidence="4">cv. Morex</strain>
    </source>
</reference>
<evidence type="ECO:0000313" key="3">
    <source>
        <dbReference type="EnsemblPlants" id="HORVU.MOREX.r3.3HG0219880.1"/>
    </source>
</evidence>
<sequence length="160" mass="16499">MIMKQSSYSSAMIGAVVLPAIIVCCFLLPCSAAREKGATSNSPSGIRRERIWPYSPIPGSPRTKSHQGSGHDYAVPPPAGTAIVAPAPPKQQNCPGCGNAYAPPPPPSTTTLSALGPPNQPNCPGCGYADAVAPYAATTLDAYAAAHAEPQRENLPGTRY</sequence>
<keyword evidence="4" id="KW-1185">Reference proteome</keyword>
<protein>
    <submittedName>
        <fullName evidence="3">Uncharacterized protein</fullName>
    </submittedName>
</protein>
<evidence type="ECO:0000256" key="1">
    <source>
        <dbReference type="SAM" id="MobiDB-lite"/>
    </source>
</evidence>
<organism evidence="3 4">
    <name type="scientific">Hordeum vulgare subsp. vulgare</name>
    <name type="common">Domesticated barley</name>
    <dbReference type="NCBI Taxonomy" id="112509"/>
    <lineage>
        <taxon>Eukaryota</taxon>
        <taxon>Viridiplantae</taxon>
        <taxon>Streptophyta</taxon>
        <taxon>Embryophyta</taxon>
        <taxon>Tracheophyta</taxon>
        <taxon>Spermatophyta</taxon>
        <taxon>Magnoliopsida</taxon>
        <taxon>Liliopsida</taxon>
        <taxon>Poales</taxon>
        <taxon>Poaceae</taxon>
        <taxon>BOP clade</taxon>
        <taxon>Pooideae</taxon>
        <taxon>Triticodae</taxon>
        <taxon>Triticeae</taxon>
        <taxon>Hordeinae</taxon>
        <taxon>Hordeum</taxon>
    </lineage>
</organism>
<dbReference type="Gramene" id="HORVU.MOREX.r2.3HG0183130.1">
    <property type="protein sequence ID" value="HORVU.MOREX.r2.3HG0183130.1"/>
    <property type="gene ID" value="HORVU.MOREX.r2.3HG0183130"/>
</dbReference>
<feature type="signal peptide" evidence="2">
    <location>
        <begin position="1"/>
        <end position="32"/>
    </location>
</feature>
<name>A0A8I7B4H2_HORVV</name>
<evidence type="ECO:0000313" key="4">
    <source>
        <dbReference type="Proteomes" id="UP000011116"/>
    </source>
</evidence>
<dbReference type="Proteomes" id="UP000011116">
    <property type="component" value="Chromosome 3H"/>
</dbReference>
<feature type="chain" id="PRO_5035312715" evidence="2">
    <location>
        <begin position="33"/>
        <end position="160"/>
    </location>
</feature>
<reference evidence="3" key="2">
    <citation type="submission" date="2020-10" db="EMBL/GenBank/DDBJ databases">
        <authorList>
            <person name="Scholz U."/>
            <person name="Mascher M."/>
            <person name="Fiebig A."/>
        </authorList>
    </citation>
    <scope>NUCLEOTIDE SEQUENCE [LARGE SCALE GENOMIC DNA]</scope>
    <source>
        <strain evidence="3">cv. Morex</strain>
    </source>
</reference>
<dbReference type="EnsemblPlants" id="HORVU.MOREX.r3.3HG0219880.1">
    <property type="protein sequence ID" value="HORVU.MOREX.r3.3HG0219880.1"/>
    <property type="gene ID" value="HORVU.MOREX.r3.3HG0219880"/>
</dbReference>